<dbReference type="PANTHER" id="PTHR11523">
    <property type="entry name" value="SODIUM/POTASSIUM-DEPENDENT ATPASE BETA SUBUNIT"/>
    <property type="match status" value="1"/>
</dbReference>
<feature type="transmembrane region" description="Helical" evidence="8">
    <location>
        <begin position="65"/>
        <end position="87"/>
    </location>
</feature>
<evidence type="ECO:0000313" key="10">
    <source>
        <dbReference type="Proteomes" id="UP001176961"/>
    </source>
</evidence>
<evidence type="ECO:0000256" key="5">
    <source>
        <dbReference type="ARBA" id="ARBA00022989"/>
    </source>
</evidence>
<dbReference type="GO" id="GO:0030007">
    <property type="term" value="P:intracellular potassium ion homeostasis"/>
    <property type="evidence" value="ECO:0007669"/>
    <property type="project" value="TreeGrafter"/>
</dbReference>
<gene>
    <name evidence="9" type="ORF">CYNAS_LOCUS14650</name>
</gene>
<dbReference type="GO" id="GO:0001671">
    <property type="term" value="F:ATPase activator activity"/>
    <property type="evidence" value="ECO:0007669"/>
    <property type="project" value="TreeGrafter"/>
</dbReference>
<name>A0AA36H2R7_CYLNA</name>
<reference evidence="9" key="1">
    <citation type="submission" date="2023-07" db="EMBL/GenBank/DDBJ databases">
        <authorList>
            <consortium name="CYATHOMIX"/>
        </authorList>
    </citation>
    <scope>NUCLEOTIDE SEQUENCE</scope>
    <source>
        <strain evidence="9">N/A</strain>
    </source>
</reference>
<dbReference type="Pfam" id="PF00287">
    <property type="entry name" value="Na_K-ATPase"/>
    <property type="match status" value="1"/>
</dbReference>
<comment type="subcellular location">
    <subcellularLocation>
        <location evidence="1">Membrane</location>
        <topology evidence="1">Single-pass type II membrane protein</topology>
    </subcellularLocation>
</comment>
<dbReference type="GO" id="GO:0005890">
    <property type="term" value="C:sodium:potassium-exchanging ATPase complex"/>
    <property type="evidence" value="ECO:0007669"/>
    <property type="project" value="InterPro"/>
</dbReference>
<evidence type="ECO:0000313" key="9">
    <source>
        <dbReference type="EMBL" id="CAJ0602667.1"/>
    </source>
</evidence>
<dbReference type="Proteomes" id="UP001176961">
    <property type="component" value="Unassembled WGS sequence"/>
</dbReference>
<organism evidence="9 10">
    <name type="scientific">Cylicocyclus nassatus</name>
    <name type="common">Nematode worm</name>
    <dbReference type="NCBI Taxonomy" id="53992"/>
    <lineage>
        <taxon>Eukaryota</taxon>
        <taxon>Metazoa</taxon>
        <taxon>Ecdysozoa</taxon>
        <taxon>Nematoda</taxon>
        <taxon>Chromadorea</taxon>
        <taxon>Rhabditida</taxon>
        <taxon>Rhabditina</taxon>
        <taxon>Rhabditomorpha</taxon>
        <taxon>Strongyloidea</taxon>
        <taxon>Strongylidae</taxon>
        <taxon>Cylicocyclus</taxon>
    </lineage>
</organism>
<accession>A0AA36H2R7</accession>
<evidence type="ECO:0000256" key="6">
    <source>
        <dbReference type="ARBA" id="ARBA00023136"/>
    </source>
</evidence>
<comment type="similarity">
    <text evidence="2">Belongs to the X(+)/potassium ATPases subunit beta family.</text>
</comment>
<keyword evidence="10" id="KW-1185">Reference proteome</keyword>
<dbReference type="InterPro" id="IPR000402">
    <property type="entry name" value="Na/K_ATPase_sub_beta"/>
</dbReference>
<dbReference type="GO" id="GO:1990573">
    <property type="term" value="P:potassium ion import across plasma membrane"/>
    <property type="evidence" value="ECO:0007669"/>
    <property type="project" value="TreeGrafter"/>
</dbReference>
<evidence type="ECO:0000256" key="7">
    <source>
        <dbReference type="SAM" id="MobiDB-lite"/>
    </source>
</evidence>
<dbReference type="InterPro" id="IPR038702">
    <property type="entry name" value="Na/K_ATPase_sub_beta_sf"/>
</dbReference>
<evidence type="ECO:0000256" key="2">
    <source>
        <dbReference type="ARBA" id="ARBA00005876"/>
    </source>
</evidence>
<dbReference type="PANTHER" id="PTHR11523:SF52">
    <property type="entry name" value="SODIUM_POTASSIUM-TRANSPORTING ATPASE SUBUNIT BETA"/>
    <property type="match status" value="1"/>
</dbReference>
<keyword evidence="3 8" id="KW-0812">Transmembrane</keyword>
<keyword evidence="6 8" id="KW-0472">Membrane</keyword>
<evidence type="ECO:0000256" key="3">
    <source>
        <dbReference type="ARBA" id="ARBA00022692"/>
    </source>
</evidence>
<feature type="region of interest" description="Disordered" evidence="7">
    <location>
        <begin position="1"/>
        <end position="31"/>
    </location>
</feature>
<evidence type="ECO:0000256" key="8">
    <source>
        <dbReference type="SAM" id="Phobius"/>
    </source>
</evidence>
<keyword evidence="5 8" id="KW-1133">Transmembrane helix</keyword>
<protein>
    <submittedName>
        <fullName evidence="9">Uncharacterized protein</fullName>
    </submittedName>
</protein>
<comment type="caution">
    <text evidence="9">The sequence shown here is derived from an EMBL/GenBank/DDBJ whole genome shotgun (WGS) entry which is preliminary data.</text>
</comment>
<dbReference type="GO" id="GO:0006883">
    <property type="term" value="P:intracellular sodium ion homeostasis"/>
    <property type="evidence" value="ECO:0007669"/>
    <property type="project" value="TreeGrafter"/>
</dbReference>
<keyword evidence="4" id="KW-0735">Signal-anchor</keyword>
<dbReference type="GO" id="GO:0036376">
    <property type="term" value="P:sodium ion export across plasma membrane"/>
    <property type="evidence" value="ECO:0007669"/>
    <property type="project" value="TreeGrafter"/>
</dbReference>
<evidence type="ECO:0000256" key="4">
    <source>
        <dbReference type="ARBA" id="ARBA00022968"/>
    </source>
</evidence>
<dbReference type="EMBL" id="CATQJL010000305">
    <property type="protein sequence ID" value="CAJ0602667.1"/>
    <property type="molecule type" value="Genomic_DNA"/>
</dbReference>
<evidence type="ECO:0000256" key="1">
    <source>
        <dbReference type="ARBA" id="ARBA00004606"/>
    </source>
</evidence>
<dbReference type="Gene3D" id="2.60.40.1660">
    <property type="entry name" value="Na, k-atpase alpha subunit"/>
    <property type="match status" value="1"/>
</dbReference>
<dbReference type="AlphaFoldDB" id="A0AA36H2R7"/>
<sequence>MATASERKALLAPSSAEAVNRNSLSAEDSHDKDFKEAFDELSLEGPKKSDGSEFKKGIKGWMMSIFYLLIIFICDAAISVLIMYLLLIQMRERPYYFGKGTHVGGTPHVVFEPNPTRYDVVTRGVIKFSPADPRTYQNLMIRYKKILREEYSPKKIANCSSIVGVLNGAPTNESVCSVESNSYEEFGDCALTRENIKRGMGFSRAEPCIMLRFSKVFGWFPSHSEDSDSRRCSSDGSCCNKKRISFSCSSSTLDLKLLPSDGMSTCAFPFWNKDGYEQPFVMLKLSNLTNGKHEVRCKPTLKSIERMDDDTQNVARIKFEVFS</sequence>
<proteinExistence type="inferred from homology"/>